<gene>
    <name evidence="2" type="ORF">Adt_28577</name>
</gene>
<accession>A0ABD1RWY0</accession>
<evidence type="ECO:0000313" key="3">
    <source>
        <dbReference type="Proteomes" id="UP001604336"/>
    </source>
</evidence>
<dbReference type="EMBL" id="JBFOLK010000008">
    <property type="protein sequence ID" value="KAL2492949.1"/>
    <property type="molecule type" value="Genomic_DNA"/>
</dbReference>
<reference evidence="3" key="1">
    <citation type="submission" date="2024-07" db="EMBL/GenBank/DDBJ databases">
        <title>Two chromosome-level genome assemblies of Korean endemic species Abeliophyllum distichum and Forsythia ovata (Oleaceae).</title>
        <authorList>
            <person name="Jang H."/>
        </authorList>
    </citation>
    <scope>NUCLEOTIDE SEQUENCE [LARGE SCALE GENOMIC DNA]</scope>
</reference>
<sequence>MFRYKELGDLGQVLFPASAHLGQLMINLMLFLIKLLSDDEVDEVPANSEEERQLEDDFLNGGVHVHVETLDDEVDEVPKTCRREEIGTSGERRRKEPKISKSDKLEACMEQWSSIVSLKNEETKLRTLYLKEKLSKLQGKSSNQSDSEASSPDPYSNIV</sequence>
<name>A0ABD1RWY0_9LAMI</name>
<feature type="region of interest" description="Disordered" evidence="1">
    <location>
        <begin position="76"/>
        <end position="100"/>
    </location>
</feature>
<dbReference type="AlphaFoldDB" id="A0ABD1RWY0"/>
<keyword evidence="3" id="KW-1185">Reference proteome</keyword>
<comment type="caution">
    <text evidence="2">The sequence shown here is derived from an EMBL/GenBank/DDBJ whole genome shotgun (WGS) entry which is preliminary data.</text>
</comment>
<protein>
    <submittedName>
        <fullName evidence="2">Uncharacterized protein</fullName>
    </submittedName>
</protein>
<feature type="region of interest" description="Disordered" evidence="1">
    <location>
        <begin position="135"/>
        <end position="159"/>
    </location>
</feature>
<feature type="compositionally biased region" description="Polar residues" evidence="1">
    <location>
        <begin position="138"/>
        <end position="159"/>
    </location>
</feature>
<evidence type="ECO:0000256" key="1">
    <source>
        <dbReference type="SAM" id="MobiDB-lite"/>
    </source>
</evidence>
<dbReference type="Proteomes" id="UP001604336">
    <property type="component" value="Unassembled WGS sequence"/>
</dbReference>
<evidence type="ECO:0000313" key="2">
    <source>
        <dbReference type="EMBL" id="KAL2492949.1"/>
    </source>
</evidence>
<proteinExistence type="predicted"/>
<organism evidence="2 3">
    <name type="scientific">Abeliophyllum distichum</name>
    <dbReference type="NCBI Taxonomy" id="126358"/>
    <lineage>
        <taxon>Eukaryota</taxon>
        <taxon>Viridiplantae</taxon>
        <taxon>Streptophyta</taxon>
        <taxon>Embryophyta</taxon>
        <taxon>Tracheophyta</taxon>
        <taxon>Spermatophyta</taxon>
        <taxon>Magnoliopsida</taxon>
        <taxon>eudicotyledons</taxon>
        <taxon>Gunneridae</taxon>
        <taxon>Pentapetalae</taxon>
        <taxon>asterids</taxon>
        <taxon>lamiids</taxon>
        <taxon>Lamiales</taxon>
        <taxon>Oleaceae</taxon>
        <taxon>Forsythieae</taxon>
        <taxon>Abeliophyllum</taxon>
    </lineage>
</organism>